<evidence type="ECO:0000313" key="2">
    <source>
        <dbReference type="Proteomes" id="UP001234178"/>
    </source>
</evidence>
<sequence>MNGRHKGESINGNNWNNLVEMEGKVTKGKKSVLEDMLKIIELTEECHRNPGKRPIIAAFASDTTLDGWRLSIRSTIDLTEELLNPKNPLEKYDFVLTAKWNQEALEMTFGRIRSVDTHPTAASFLHIIRMMSLYTPAKILLRNANVENDDHIRVLVDFKECLIKKFPDNAKAATDLRVAMKDDLMEELGKRYVNELPLSKEDRIGNFLIYDVAGYMVKTRENLFECEACRQTVITKEADLPSDFDADAYTRARTKGGLVFVTLSMYQTLCAIEKVVSNHFKSLNHIYITDTFQECIAKVKLTNVLPLFCDTHRHCNMGTLIMEYVKVRYYFESKRLKDVLLSKEQTTVQASFKLAKNAHTRNLIQSNT</sequence>
<accession>A0ABR0ATI7</accession>
<evidence type="ECO:0000313" key="1">
    <source>
        <dbReference type="EMBL" id="KAK4028426.1"/>
    </source>
</evidence>
<dbReference type="EMBL" id="JAOYFB010000038">
    <property type="protein sequence ID" value="KAK4028426.1"/>
    <property type="molecule type" value="Genomic_DNA"/>
</dbReference>
<evidence type="ECO:0008006" key="3">
    <source>
        <dbReference type="Google" id="ProtNLM"/>
    </source>
</evidence>
<gene>
    <name evidence="1" type="ORF">OUZ56_017704</name>
</gene>
<comment type="caution">
    <text evidence="1">The sequence shown here is derived from an EMBL/GenBank/DDBJ whole genome shotgun (WGS) entry which is preliminary data.</text>
</comment>
<name>A0ABR0ATI7_9CRUS</name>
<protein>
    <recommendedName>
        <fullName evidence="3">Cc8L18.2-like protein</fullName>
    </recommendedName>
</protein>
<reference evidence="1 2" key="1">
    <citation type="journal article" date="2023" name="Nucleic Acids Res.">
        <title>The hologenome of Daphnia magna reveals possible DNA methylation and microbiome-mediated evolution of the host genome.</title>
        <authorList>
            <person name="Chaturvedi A."/>
            <person name="Li X."/>
            <person name="Dhandapani V."/>
            <person name="Marshall H."/>
            <person name="Kissane S."/>
            <person name="Cuenca-Cambronero M."/>
            <person name="Asole G."/>
            <person name="Calvet F."/>
            <person name="Ruiz-Romero M."/>
            <person name="Marangio P."/>
            <person name="Guigo R."/>
            <person name="Rago D."/>
            <person name="Mirbahai L."/>
            <person name="Eastwood N."/>
            <person name="Colbourne J.K."/>
            <person name="Zhou J."/>
            <person name="Mallon E."/>
            <person name="Orsini L."/>
        </authorList>
    </citation>
    <scope>NUCLEOTIDE SEQUENCE [LARGE SCALE GENOMIC DNA]</scope>
    <source>
        <strain evidence="1">LRV0_1</strain>
    </source>
</reference>
<proteinExistence type="predicted"/>
<organism evidence="1 2">
    <name type="scientific">Daphnia magna</name>
    <dbReference type="NCBI Taxonomy" id="35525"/>
    <lineage>
        <taxon>Eukaryota</taxon>
        <taxon>Metazoa</taxon>
        <taxon>Ecdysozoa</taxon>
        <taxon>Arthropoda</taxon>
        <taxon>Crustacea</taxon>
        <taxon>Branchiopoda</taxon>
        <taxon>Diplostraca</taxon>
        <taxon>Cladocera</taxon>
        <taxon>Anomopoda</taxon>
        <taxon>Daphniidae</taxon>
        <taxon>Daphnia</taxon>
    </lineage>
</organism>
<dbReference type="Proteomes" id="UP001234178">
    <property type="component" value="Unassembled WGS sequence"/>
</dbReference>
<keyword evidence="2" id="KW-1185">Reference proteome</keyword>